<dbReference type="SUPFAM" id="SSF51004">
    <property type="entry name" value="C-terminal (heme d1) domain of cytochrome cd1-nitrite reductase"/>
    <property type="match status" value="1"/>
</dbReference>
<dbReference type="PANTHER" id="PTHR47197:SF3">
    <property type="entry name" value="DIHYDRO-HEME D1 DEHYDROGENASE"/>
    <property type="match status" value="1"/>
</dbReference>
<evidence type="ECO:0000256" key="1">
    <source>
        <dbReference type="SAM" id="SignalP"/>
    </source>
</evidence>
<protein>
    <submittedName>
        <fullName evidence="2">Protein NirF</fullName>
    </submittedName>
</protein>
<dbReference type="Proteomes" id="UP000292423">
    <property type="component" value="Unassembled WGS sequence"/>
</dbReference>
<keyword evidence="1" id="KW-0732">Signal</keyword>
<dbReference type="PROSITE" id="PS51257">
    <property type="entry name" value="PROKAR_LIPOPROTEIN"/>
    <property type="match status" value="1"/>
</dbReference>
<dbReference type="EMBL" id="SHKX01000013">
    <property type="protein sequence ID" value="RZU38538.1"/>
    <property type="molecule type" value="Genomic_DNA"/>
</dbReference>
<evidence type="ECO:0000313" key="3">
    <source>
        <dbReference type="Proteomes" id="UP000292423"/>
    </source>
</evidence>
<feature type="chain" id="PRO_5020311246" evidence="1">
    <location>
        <begin position="33"/>
        <end position="411"/>
    </location>
</feature>
<feature type="signal peptide" evidence="1">
    <location>
        <begin position="1"/>
        <end position="32"/>
    </location>
</feature>
<proteinExistence type="predicted"/>
<dbReference type="PANTHER" id="PTHR47197">
    <property type="entry name" value="PROTEIN NIRF"/>
    <property type="match status" value="1"/>
</dbReference>
<dbReference type="InterPro" id="IPR051200">
    <property type="entry name" value="Host-pathogen_enzymatic-act"/>
</dbReference>
<dbReference type="CDD" id="cd20778">
    <property type="entry name" value="8prop_hemeD1_NirF"/>
    <property type="match status" value="1"/>
</dbReference>
<dbReference type="Gene3D" id="2.140.10.20">
    <property type="entry name" value="C-terminal (heme d1) domain of cytochrome cd1-nitrite reductase"/>
    <property type="match status" value="1"/>
</dbReference>
<dbReference type="InterPro" id="IPR003143">
    <property type="entry name" value="Cyt_cd1_C_sf"/>
</dbReference>
<accession>A0A4Q7YMI1</accession>
<reference evidence="2 3" key="1">
    <citation type="submission" date="2019-02" db="EMBL/GenBank/DDBJ databases">
        <title>Genomic Encyclopedia of Type Strains, Phase IV (KMG-IV): sequencing the most valuable type-strain genomes for metagenomic binning, comparative biology and taxonomic classification.</title>
        <authorList>
            <person name="Goeker M."/>
        </authorList>
    </citation>
    <scope>NUCLEOTIDE SEQUENCE [LARGE SCALE GENOMIC DNA]</scope>
    <source>
        <strain evidence="2 3">DSM 105135</strain>
    </source>
</reference>
<comment type="caution">
    <text evidence="2">The sequence shown here is derived from an EMBL/GenBank/DDBJ whole genome shotgun (WGS) entry which is preliminary data.</text>
</comment>
<name>A0A4Q7YMI1_9GAMM</name>
<organism evidence="2 3">
    <name type="scientific">Fluviicoccus keumensis</name>
    <dbReference type="NCBI Taxonomy" id="1435465"/>
    <lineage>
        <taxon>Bacteria</taxon>
        <taxon>Pseudomonadati</taxon>
        <taxon>Pseudomonadota</taxon>
        <taxon>Gammaproteobacteria</taxon>
        <taxon>Moraxellales</taxon>
        <taxon>Moraxellaceae</taxon>
        <taxon>Fluviicoccus</taxon>
    </lineage>
</organism>
<dbReference type="Pfam" id="PF02239">
    <property type="entry name" value="Cytochrom_D1"/>
    <property type="match status" value="1"/>
</dbReference>
<sequence>MSETRLHHKFLTMAVVLLAGCAATPAVPPASAPATPVPPPSVLRGTGDLGLIIERATGSVQIVEHSGDSALGRVTGLGDLSHAAAVFSRDGRYAYVFGRDGGLTKIDLLTRVIVKRVIQAGNSIGGAISTDGRIVAAQNYEPGGVKLFDADTLELLSEVSTKDEATGTASKVVGLADLPGNRFAFSLFEAGAIWVMDASDPRAPKVTQYPNIGKQPYDGLGSMNGRYYIAGLYGEDGLALLDLWKPEQGVRRILNGYGRGADPLPVYKMPHLRGWAVSDGRAFFPAIGHNSVVVADTQTWKEVTQVPVAGQPVFAMVSPDGRRVWVNFAFPNNDTVQVIDVPTLAVVQTMKPCKGVLHFEFAPRGEEVWLSCRDENRVEVYDTQTFVRKTTLPADSPSGIFFTWRAARIGL</sequence>
<dbReference type="AlphaFoldDB" id="A0A4Q7YMI1"/>
<evidence type="ECO:0000313" key="2">
    <source>
        <dbReference type="EMBL" id="RZU38538.1"/>
    </source>
</evidence>
<dbReference type="InterPro" id="IPR011048">
    <property type="entry name" value="Haem_d1_sf"/>
</dbReference>
<keyword evidence="3" id="KW-1185">Reference proteome</keyword>
<gene>
    <name evidence="2" type="ORF">EV700_2473</name>
</gene>